<feature type="region of interest" description="Disordered" evidence="1">
    <location>
        <begin position="340"/>
        <end position="503"/>
    </location>
</feature>
<dbReference type="GO" id="GO:0005737">
    <property type="term" value="C:cytoplasm"/>
    <property type="evidence" value="ECO:0007669"/>
    <property type="project" value="TreeGrafter"/>
</dbReference>
<feature type="compositionally biased region" description="Polar residues" evidence="1">
    <location>
        <begin position="350"/>
        <end position="360"/>
    </location>
</feature>
<feature type="compositionally biased region" description="Polar residues" evidence="1">
    <location>
        <begin position="407"/>
        <end position="421"/>
    </location>
</feature>
<dbReference type="PANTHER" id="PTHR19321">
    <property type="entry name" value="PROTEIN REGULATOR OF CYTOKINESIS 1 PRC1-RELATED"/>
    <property type="match status" value="1"/>
</dbReference>
<feature type="region of interest" description="Disordered" evidence="1">
    <location>
        <begin position="87"/>
        <end position="112"/>
    </location>
</feature>
<dbReference type="Pfam" id="PF03999">
    <property type="entry name" value="MAP65_ASE1"/>
    <property type="match status" value="1"/>
</dbReference>
<feature type="compositionally biased region" description="Low complexity" evidence="1">
    <location>
        <begin position="89"/>
        <end position="99"/>
    </location>
</feature>
<dbReference type="EMBL" id="CAJVPK010000394">
    <property type="protein sequence ID" value="CAG8504127.1"/>
    <property type="molecule type" value="Genomic_DNA"/>
</dbReference>
<dbReference type="PANTHER" id="PTHR19321:SF41">
    <property type="entry name" value="FASCETTO-RELATED"/>
    <property type="match status" value="1"/>
</dbReference>
<dbReference type="Gene3D" id="1.20.58.1520">
    <property type="match status" value="1"/>
</dbReference>
<protein>
    <submittedName>
        <fullName evidence="2">9216_t:CDS:1</fullName>
    </submittedName>
</protein>
<evidence type="ECO:0000256" key="1">
    <source>
        <dbReference type="SAM" id="MobiDB-lite"/>
    </source>
</evidence>
<evidence type="ECO:0000313" key="3">
    <source>
        <dbReference type="Proteomes" id="UP000789706"/>
    </source>
</evidence>
<proteinExistence type="predicted"/>
<feature type="compositionally biased region" description="Basic and acidic residues" evidence="1">
    <location>
        <begin position="340"/>
        <end position="349"/>
    </location>
</feature>
<dbReference type="Proteomes" id="UP000789706">
    <property type="component" value="Unassembled WGS sequence"/>
</dbReference>
<sequence length="557" mass="63708">MDALHYKVGRLRSLWQEFRITNDGVDGCDYGDQSEWARECAIQLHHYWNMLHYTPQDEIDKGMICLFANKSNPKELYETLQETIKNRENNLNNKSNDSSEGSDDGDESDDLIDPQLNRQIQEFMNQEFHYYQMDLPTGLRLNSDQLEILREKVKLFENEYQVRKGKLEMLSKGVKYLYGELKTPMEERIQLFDDNMDEEYLEKFTAQLVDLWDKCLVPQYELESADEVYELLSQEVSRLQELYAKCAKIYRWMLERRALIEKMIEFEKKASDPRRLFQSSFRLLEEEKWRKTCWPNLVKIEDKLINACVAYEETERKPFMHEREISERIVNQMFFGFEKDSMKTPKSKDTTNNSLSTRPTMSRPVSPAHSVNGDSPTINVNGRERDGSNGNSNGGRGRPMSLYVPNTHHSPNSRRNSTATKLSPISPSNNSISRPVSPSTYSRKSGSGHQLSPNQIPSSRSTSRAPSRAPSRTPSRTPSRAVSPARNGNHSATSSNGSSNGLGVSPVLLSTKLKNRRRSAFITSPIEVTSSATFRSSIKTKYDFTSGVLHLIGTSTG</sequence>
<name>A0A9N8ZR83_9GLOM</name>
<feature type="compositionally biased region" description="Acidic residues" evidence="1">
    <location>
        <begin position="100"/>
        <end position="112"/>
    </location>
</feature>
<organism evidence="2 3">
    <name type="scientific">Diversispora eburnea</name>
    <dbReference type="NCBI Taxonomy" id="1213867"/>
    <lineage>
        <taxon>Eukaryota</taxon>
        <taxon>Fungi</taxon>
        <taxon>Fungi incertae sedis</taxon>
        <taxon>Mucoromycota</taxon>
        <taxon>Glomeromycotina</taxon>
        <taxon>Glomeromycetes</taxon>
        <taxon>Diversisporales</taxon>
        <taxon>Diversisporaceae</taxon>
        <taxon>Diversispora</taxon>
    </lineage>
</organism>
<dbReference type="OrthoDB" id="642895at2759"/>
<feature type="compositionally biased region" description="Low complexity" evidence="1">
    <location>
        <begin position="423"/>
        <end position="439"/>
    </location>
</feature>
<reference evidence="2" key="1">
    <citation type="submission" date="2021-06" db="EMBL/GenBank/DDBJ databases">
        <authorList>
            <person name="Kallberg Y."/>
            <person name="Tangrot J."/>
            <person name="Rosling A."/>
        </authorList>
    </citation>
    <scope>NUCLEOTIDE SEQUENCE</scope>
    <source>
        <strain evidence="2">AZ414A</strain>
    </source>
</reference>
<feature type="compositionally biased region" description="Polar residues" evidence="1">
    <location>
        <begin position="440"/>
        <end position="456"/>
    </location>
</feature>
<dbReference type="InterPro" id="IPR007145">
    <property type="entry name" value="MAP65_Ase1_PRC1"/>
</dbReference>
<evidence type="ECO:0000313" key="2">
    <source>
        <dbReference type="EMBL" id="CAG8504127.1"/>
    </source>
</evidence>
<keyword evidence="3" id="KW-1185">Reference proteome</keyword>
<dbReference type="GO" id="GO:0008017">
    <property type="term" value="F:microtubule binding"/>
    <property type="evidence" value="ECO:0007669"/>
    <property type="project" value="InterPro"/>
</dbReference>
<dbReference type="AlphaFoldDB" id="A0A9N8ZR83"/>
<dbReference type="GO" id="GO:0051256">
    <property type="term" value="P:mitotic spindle midzone assembly"/>
    <property type="evidence" value="ECO:0007669"/>
    <property type="project" value="TreeGrafter"/>
</dbReference>
<feature type="compositionally biased region" description="Low complexity" evidence="1">
    <location>
        <begin position="457"/>
        <end position="503"/>
    </location>
</feature>
<accession>A0A9N8ZR83</accession>
<gene>
    <name evidence="2" type="ORF">DEBURN_LOCUS4830</name>
</gene>
<dbReference type="GO" id="GO:1990023">
    <property type="term" value="C:mitotic spindle midzone"/>
    <property type="evidence" value="ECO:0007669"/>
    <property type="project" value="TreeGrafter"/>
</dbReference>
<comment type="caution">
    <text evidence="2">The sequence shown here is derived from an EMBL/GenBank/DDBJ whole genome shotgun (WGS) entry which is preliminary data.</text>
</comment>